<feature type="transmembrane region" description="Helical" evidence="1">
    <location>
        <begin position="224"/>
        <end position="242"/>
    </location>
</feature>
<accession>A0A1V3NVD3</accession>
<keyword evidence="3" id="KW-1185">Reference proteome</keyword>
<dbReference type="STRING" id="108003.B1C78_00365"/>
<comment type="caution">
    <text evidence="2">The sequence shown here is derived from an EMBL/GenBank/DDBJ whole genome shotgun (WGS) entry which is preliminary data.</text>
</comment>
<proteinExistence type="predicted"/>
<sequence>MASAAKRQSQASHPANQGAVSRALSTSANVLAWLFVALVFSIISEWVGMWLWWPDEGVDHSRRMLDNEIGYINQDFSRSILVSEPALYAARFAEQSYRVLFEWTRIHDLVIWLNQPVDLQGGRMQAGLRSGFAVISDHVIAAMTITQLFFLRLAVLTLALPVFVLFGLAALVDGLAQRDLRRWGGARESSFLYHHAKRTVLPSMVLPWVVYLGLPVSIHPNFVILPFAVITAVSIAVTARTFKKYL</sequence>
<keyword evidence="1" id="KW-1133">Transmembrane helix</keyword>
<gene>
    <name evidence="2" type="ORF">B1C78_00365</name>
</gene>
<dbReference type="InterPro" id="IPR022266">
    <property type="entry name" value="DtrJ-like"/>
</dbReference>
<dbReference type="RefSeq" id="WP_077277160.1">
    <property type="nucleotide sequence ID" value="NZ_MVBK01000001.1"/>
</dbReference>
<evidence type="ECO:0000313" key="2">
    <source>
        <dbReference type="EMBL" id="OOG28828.1"/>
    </source>
</evidence>
<dbReference type="NCBIfam" id="TIGR03747">
    <property type="entry name" value="conj_TIGR03747"/>
    <property type="match status" value="1"/>
</dbReference>
<dbReference type="Proteomes" id="UP000189462">
    <property type="component" value="Unassembled WGS sequence"/>
</dbReference>
<keyword evidence="1" id="KW-0812">Transmembrane</keyword>
<evidence type="ECO:0000256" key="1">
    <source>
        <dbReference type="SAM" id="Phobius"/>
    </source>
</evidence>
<evidence type="ECO:0000313" key="3">
    <source>
        <dbReference type="Proteomes" id="UP000189462"/>
    </source>
</evidence>
<keyword evidence="1" id="KW-0472">Membrane</keyword>
<reference evidence="2 3" key="1">
    <citation type="submission" date="2017-02" db="EMBL/GenBank/DDBJ databases">
        <title>Genomic diversity within the haloalkaliphilic genus Thioalkalivibrio.</title>
        <authorList>
            <person name="Ahn A.-C."/>
            <person name="Meier-Kolthoff J."/>
            <person name="Overmars L."/>
            <person name="Richter M."/>
            <person name="Woyke T."/>
            <person name="Sorokin D.Y."/>
            <person name="Muyzer G."/>
        </authorList>
    </citation>
    <scope>NUCLEOTIDE SEQUENCE [LARGE SCALE GENOMIC DNA]</scope>
    <source>
        <strain evidence="2 3">ALJD</strain>
    </source>
</reference>
<name>A0A1V3NVD3_9GAMM</name>
<feature type="transmembrane region" description="Helical" evidence="1">
    <location>
        <begin position="30"/>
        <end position="53"/>
    </location>
</feature>
<dbReference type="OrthoDB" id="8443503at2"/>
<dbReference type="AlphaFoldDB" id="A0A1V3NVD3"/>
<dbReference type="Pfam" id="PF14348">
    <property type="entry name" value="DtrJ-like"/>
    <property type="match status" value="1"/>
</dbReference>
<dbReference type="EMBL" id="MVBK01000001">
    <property type="protein sequence ID" value="OOG28828.1"/>
    <property type="molecule type" value="Genomic_DNA"/>
</dbReference>
<organism evidence="2 3">
    <name type="scientific">Thioalkalivibrio denitrificans</name>
    <dbReference type="NCBI Taxonomy" id="108003"/>
    <lineage>
        <taxon>Bacteria</taxon>
        <taxon>Pseudomonadati</taxon>
        <taxon>Pseudomonadota</taxon>
        <taxon>Gammaproteobacteria</taxon>
        <taxon>Chromatiales</taxon>
        <taxon>Ectothiorhodospiraceae</taxon>
        <taxon>Thioalkalivibrio</taxon>
    </lineage>
</organism>
<feature type="transmembrane region" description="Helical" evidence="1">
    <location>
        <begin position="149"/>
        <end position="172"/>
    </location>
</feature>
<protein>
    <submittedName>
        <fullName evidence="2">Integrating conjugative element membrane protein</fullName>
    </submittedName>
</protein>